<organism evidence="1 2">
    <name type="scientific">Rhizobium ruizarguesonis</name>
    <dbReference type="NCBI Taxonomy" id="2081791"/>
    <lineage>
        <taxon>Bacteria</taxon>
        <taxon>Pseudomonadati</taxon>
        <taxon>Pseudomonadota</taxon>
        <taxon>Alphaproteobacteria</taxon>
        <taxon>Hyphomicrobiales</taxon>
        <taxon>Rhizobiaceae</taxon>
        <taxon>Rhizobium/Agrobacterium group</taxon>
        <taxon>Rhizobium</taxon>
    </lineage>
</organism>
<comment type="caution">
    <text evidence="1">The sequence shown here is derived from an EMBL/GenBank/DDBJ whole genome shotgun (WGS) entry which is preliminary data.</text>
</comment>
<accession>A0ABY1X8N5</accession>
<sequence length="221" mass="25116">MAFRADEAAAAGYEKLKTYLIPRHLSGAERNKSEEQLLQIVGECGPVVESYPTWHPLVRNHDEHNPETLPSERCGYTGVDHTRYLAHGFITCPYGDGQQVVDAVNQLPFHPAATISAERLNVTFYNESATPILVRCQWENDPLEDYQVPKRIAVPLMLEQELPCWRWSQRAETWETMRPYLLGEPHGSRSSLFVSQDTALAMKKIYLSMVESGMFGNPKTH</sequence>
<keyword evidence="2" id="KW-1185">Reference proteome</keyword>
<dbReference type="EMBL" id="SIOX01000001">
    <property type="protein sequence ID" value="TAX81445.1"/>
    <property type="molecule type" value="Genomic_DNA"/>
</dbReference>
<proteinExistence type="predicted"/>
<dbReference type="Proteomes" id="UP000291659">
    <property type="component" value="Unassembled WGS sequence"/>
</dbReference>
<name>A0ABY1X8N5_9HYPH</name>
<reference evidence="1 2" key="1">
    <citation type="submission" date="2019-02" db="EMBL/GenBank/DDBJ databases">
        <title>The genomic architecture of introgression among sibling species of bacteria.</title>
        <authorList>
            <person name="Cavassim M.I.A."/>
            <person name="Moeskjaer S."/>
            <person name="Moslemi C."/>
            <person name="Fields B."/>
            <person name="Bachmann A."/>
            <person name="Vilhjalmsson B."/>
            <person name="Schierup M.H."/>
            <person name="Young J.P.W."/>
            <person name="Andersen S.U."/>
        </authorList>
    </citation>
    <scope>NUCLEOTIDE SEQUENCE [LARGE SCALE GENOMIC DNA]</scope>
    <source>
        <strain evidence="1 2">SM141A</strain>
    </source>
</reference>
<gene>
    <name evidence="1" type="ORF">ELH98_10450</name>
</gene>
<dbReference type="RefSeq" id="WP_130762949.1">
    <property type="nucleotide sequence ID" value="NZ_SIOX01000001.1"/>
</dbReference>
<evidence type="ECO:0000313" key="2">
    <source>
        <dbReference type="Proteomes" id="UP000291659"/>
    </source>
</evidence>
<evidence type="ECO:0000313" key="1">
    <source>
        <dbReference type="EMBL" id="TAX81445.1"/>
    </source>
</evidence>
<protein>
    <submittedName>
        <fullName evidence="1">Uncharacterized protein</fullName>
    </submittedName>
</protein>